<dbReference type="AlphaFoldDB" id="A0A6J5VCI8"/>
<gene>
    <name evidence="2" type="ORF">CURHAP_LOCUS41212</name>
</gene>
<dbReference type="Gene3D" id="3.10.20.90">
    <property type="entry name" value="Phosphatidylinositol 3-kinase Catalytic Subunit, Chain A, domain 1"/>
    <property type="match status" value="1"/>
</dbReference>
<dbReference type="PROSITE" id="PS50053">
    <property type="entry name" value="UBIQUITIN_2"/>
    <property type="match status" value="1"/>
</dbReference>
<dbReference type="EMBL" id="CAEKDK010000006">
    <property type="protein sequence ID" value="CAB4285427.1"/>
    <property type="molecule type" value="Genomic_DNA"/>
</dbReference>
<accession>A0A6J5VCI8</accession>
<evidence type="ECO:0000259" key="1">
    <source>
        <dbReference type="PROSITE" id="PS50053"/>
    </source>
</evidence>
<name>A0A6J5VCI8_PRUAR</name>
<dbReference type="Proteomes" id="UP000507222">
    <property type="component" value="Unassembled WGS sequence"/>
</dbReference>
<evidence type="ECO:0000313" key="2">
    <source>
        <dbReference type="EMBL" id="CAB4285427.1"/>
    </source>
</evidence>
<dbReference type="Pfam" id="PF00240">
    <property type="entry name" value="ubiquitin"/>
    <property type="match status" value="1"/>
</dbReference>
<organism evidence="2 3">
    <name type="scientific">Prunus armeniaca</name>
    <name type="common">Apricot</name>
    <name type="synonym">Armeniaca vulgaris</name>
    <dbReference type="NCBI Taxonomy" id="36596"/>
    <lineage>
        <taxon>Eukaryota</taxon>
        <taxon>Viridiplantae</taxon>
        <taxon>Streptophyta</taxon>
        <taxon>Embryophyta</taxon>
        <taxon>Tracheophyta</taxon>
        <taxon>Spermatophyta</taxon>
        <taxon>Magnoliopsida</taxon>
        <taxon>eudicotyledons</taxon>
        <taxon>Gunneridae</taxon>
        <taxon>Pentapetalae</taxon>
        <taxon>rosids</taxon>
        <taxon>fabids</taxon>
        <taxon>Rosales</taxon>
        <taxon>Rosaceae</taxon>
        <taxon>Amygdaloideae</taxon>
        <taxon>Amygdaleae</taxon>
        <taxon>Prunus</taxon>
    </lineage>
</organism>
<dbReference type="InterPro" id="IPR000626">
    <property type="entry name" value="Ubiquitin-like_dom"/>
</dbReference>
<dbReference type="InterPro" id="IPR029071">
    <property type="entry name" value="Ubiquitin-like_domsf"/>
</dbReference>
<reference evidence="2 3" key="1">
    <citation type="submission" date="2020-05" db="EMBL/GenBank/DDBJ databases">
        <authorList>
            <person name="Campoy J."/>
            <person name="Schneeberger K."/>
            <person name="Spophaly S."/>
        </authorList>
    </citation>
    <scope>NUCLEOTIDE SEQUENCE [LARGE SCALE GENOMIC DNA]</scope>
    <source>
        <strain evidence="2">PruArmRojPasFocal</strain>
    </source>
</reference>
<sequence>MSDSISQLKKKLEEGVSIPSNHFHLFFNGVPLDDDDWKVNSYNIPPDSILKYKIDDGFNANVFK</sequence>
<evidence type="ECO:0000313" key="3">
    <source>
        <dbReference type="Proteomes" id="UP000507222"/>
    </source>
</evidence>
<feature type="domain" description="Ubiquitin-like" evidence="1">
    <location>
        <begin position="1"/>
        <end position="50"/>
    </location>
</feature>
<protein>
    <recommendedName>
        <fullName evidence="1">Ubiquitin-like domain-containing protein</fullName>
    </recommendedName>
</protein>
<proteinExistence type="predicted"/>
<dbReference type="SUPFAM" id="SSF54236">
    <property type="entry name" value="Ubiquitin-like"/>
    <property type="match status" value="1"/>
</dbReference>